<dbReference type="SUPFAM" id="SSF55729">
    <property type="entry name" value="Acyl-CoA N-acyltransferases (Nat)"/>
    <property type="match status" value="1"/>
</dbReference>
<proteinExistence type="predicted"/>
<feature type="domain" description="N-acetyltransferase" evidence="1">
    <location>
        <begin position="189"/>
        <end position="322"/>
    </location>
</feature>
<protein>
    <submittedName>
        <fullName evidence="2">GNAT family N-acetyltransferase</fullName>
        <ecNumber evidence="2">2.3.1.-</ecNumber>
    </submittedName>
</protein>
<dbReference type="Proteomes" id="UP001183388">
    <property type="component" value="Unassembled WGS sequence"/>
</dbReference>
<dbReference type="GO" id="GO:0016746">
    <property type="term" value="F:acyltransferase activity"/>
    <property type="evidence" value="ECO:0007669"/>
    <property type="project" value="UniProtKB-KW"/>
</dbReference>
<dbReference type="Pfam" id="PF24553">
    <property type="entry name" value="Rv0428c_C"/>
    <property type="match status" value="1"/>
</dbReference>
<organism evidence="2 3">
    <name type="scientific">Streptomyces boetiae</name>
    <dbReference type="NCBI Taxonomy" id="3075541"/>
    <lineage>
        <taxon>Bacteria</taxon>
        <taxon>Bacillati</taxon>
        <taxon>Actinomycetota</taxon>
        <taxon>Actinomycetes</taxon>
        <taxon>Kitasatosporales</taxon>
        <taxon>Streptomycetaceae</taxon>
        <taxon>Streptomyces</taxon>
    </lineage>
</organism>
<reference evidence="3" key="1">
    <citation type="submission" date="2023-07" db="EMBL/GenBank/DDBJ databases">
        <title>30 novel species of actinomycetes from the DSMZ collection.</title>
        <authorList>
            <person name="Nouioui I."/>
        </authorList>
    </citation>
    <scope>NUCLEOTIDE SEQUENCE [LARGE SCALE GENOMIC DNA]</scope>
    <source>
        <strain evidence="3">DSM 44917</strain>
    </source>
</reference>
<dbReference type="InterPro" id="IPR056935">
    <property type="entry name" value="Rv0428c-like_C"/>
</dbReference>
<dbReference type="EC" id="2.3.1.-" evidence="2"/>
<name>A0ABU2L806_9ACTN</name>
<comment type="caution">
    <text evidence="2">The sequence shown here is derived from an EMBL/GenBank/DDBJ whole genome shotgun (WGS) entry which is preliminary data.</text>
</comment>
<dbReference type="EMBL" id="JAVREN010000014">
    <property type="protein sequence ID" value="MDT0307709.1"/>
    <property type="molecule type" value="Genomic_DNA"/>
</dbReference>
<dbReference type="Gene3D" id="3.40.630.30">
    <property type="match status" value="1"/>
</dbReference>
<keyword evidence="2" id="KW-0012">Acyltransferase</keyword>
<dbReference type="PANTHER" id="PTHR43072:SF60">
    <property type="entry name" value="L-2,4-DIAMINOBUTYRIC ACID ACETYLTRANSFERASE"/>
    <property type="match status" value="1"/>
</dbReference>
<dbReference type="PANTHER" id="PTHR43072">
    <property type="entry name" value="N-ACETYLTRANSFERASE"/>
    <property type="match status" value="1"/>
</dbReference>
<dbReference type="InterPro" id="IPR000182">
    <property type="entry name" value="GNAT_dom"/>
</dbReference>
<dbReference type="RefSeq" id="WP_311630661.1">
    <property type="nucleotide sequence ID" value="NZ_JAVREN010000014.1"/>
</dbReference>
<accession>A0ABU2L806</accession>
<evidence type="ECO:0000313" key="2">
    <source>
        <dbReference type="EMBL" id="MDT0307709.1"/>
    </source>
</evidence>
<gene>
    <name evidence="2" type="ORF">RM780_12145</name>
</gene>
<evidence type="ECO:0000313" key="3">
    <source>
        <dbReference type="Proteomes" id="UP001183388"/>
    </source>
</evidence>
<keyword evidence="3" id="KW-1185">Reference proteome</keyword>
<evidence type="ECO:0000259" key="1">
    <source>
        <dbReference type="PROSITE" id="PS51186"/>
    </source>
</evidence>
<dbReference type="InterPro" id="IPR016181">
    <property type="entry name" value="Acyl_CoA_acyltransferase"/>
</dbReference>
<sequence>MQFSTGGHLVVRITPDDVGKRVSVRTLAGPGEHPARFTDTVGLLSSWNGGVLVVLRRDGRVARLSESGLVAGKVVPPGPAAGVAELTAAGARSWPAPEAERIGGWLARAAGGWTRRANSALPVGRDLPDLERIAAWYAARGLPALLHVVEGSAAEREAAARGWAPEAHAVVQVAPLAPLAGLGAEGPAAEVRLLREPDGEWLRGWPRAGEAPEAARKVLAGGPATLFALVPGGEGAPAAVGRCVVDGRFAGLSAMRVDPGRRREGLGTAVLAALARAALAEGAETAHLQVEADNDPARALYASLGFAAHHRYHYRVAPGAGG</sequence>
<keyword evidence="2" id="KW-0808">Transferase</keyword>
<dbReference type="PROSITE" id="PS51186">
    <property type="entry name" value="GNAT"/>
    <property type="match status" value="1"/>
</dbReference>